<gene>
    <name evidence="3" type="ORF">KL859_30885</name>
</gene>
<evidence type="ECO:0000313" key="3">
    <source>
        <dbReference type="EMBL" id="MBU8827265.1"/>
    </source>
</evidence>
<feature type="transmembrane region" description="Helical" evidence="2">
    <location>
        <begin position="156"/>
        <end position="173"/>
    </location>
</feature>
<feature type="compositionally biased region" description="Basic and acidic residues" evidence="1">
    <location>
        <begin position="293"/>
        <end position="305"/>
    </location>
</feature>
<evidence type="ECO:0000256" key="1">
    <source>
        <dbReference type="SAM" id="MobiDB-lite"/>
    </source>
</evidence>
<keyword evidence="2" id="KW-0472">Membrane</keyword>
<comment type="caution">
    <text evidence="3">The sequence shown here is derived from an EMBL/GenBank/DDBJ whole genome shotgun (WGS) entry which is preliminary data.</text>
</comment>
<keyword evidence="2" id="KW-0812">Transmembrane</keyword>
<name>A0ABS6HXH0_MYCGD</name>
<feature type="transmembrane region" description="Helical" evidence="2">
    <location>
        <begin position="77"/>
        <end position="99"/>
    </location>
</feature>
<protein>
    <submittedName>
        <fullName evidence="3">Permease</fullName>
    </submittedName>
</protein>
<feature type="region of interest" description="Disordered" evidence="1">
    <location>
        <begin position="293"/>
        <end position="312"/>
    </location>
</feature>
<feature type="transmembrane region" description="Helical" evidence="2">
    <location>
        <begin position="209"/>
        <end position="230"/>
    </location>
</feature>
<feature type="transmembrane region" description="Helical" evidence="2">
    <location>
        <begin position="39"/>
        <end position="56"/>
    </location>
</feature>
<keyword evidence="4" id="KW-1185">Reference proteome</keyword>
<dbReference type="EMBL" id="JAHBOM010000039">
    <property type="protein sequence ID" value="MBU8827265.1"/>
    <property type="molecule type" value="Genomic_DNA"/>
</dbReference>
<dbReference type="RefSeq" id="WP_214396155.1">
    <property type="nucleotide sequence ID" value="NZ_JAHBOL010000003.1"/>
</dbReference>
<reference evidence="3 4" key="1">
    <citation type="submission" date="2021-05" db="EMBL/GenBank/DDBJ databases">
        <title>Draft Genome Sequences of Clinical Respiratory Isolates of Mycobacterium goodii Recovered in Ireland.</title>
        <authorList>
            <person name="Flanagan P.R."/>
            <person name="Mok S."/>
            <person name="Roycroft E."/>
            <person name="Rogers T.R."/>
            <person name="Fitzgibbon M."/>
        </authorList>
    </citation>
    <scope>NUCLEOTIDE SEQUENCE [LARGE SCALE GENOMIC DNA]</scope>
    <source>
        <strain evidence="3 4">14IE55</strain>
    </source>
</reference>
<accession>A0ABS6HXH0</accession>
<evidence type="ECO:0000256" key="2">
    <source>
        <dbReference type="SAM" id="Phobius"/>
    </source>
</evidence>
<feature type="transmembrane region" description="Helical" evidence="2">
    <location>
        <begin position="12"/>
        <end position="33"/>
    </location>
</feature>
<dbReference type="Proteomes" id="UP000696413">
    <property type="component" value="Unassembled WGS sequence"/>
</dbReference>
<organism evidence="3 4">
    <name type="scientific">Mycolicibacterium goodii</name>
    <name type="common">Mycobacterium goodii</name>
    <dbReference type="NCBI Taxonomy" id="134601"/>
    <lineage>
        <taxon>Bacteria</taxon>
        <taxon>Bacillati</taxon>
        <taxon>Actinomycetota</taxon>
        <taxon>Actinomycetes</taxon>
        <taxon>Mycobacteriales</taxon>
        <taxon>Mycobacteriaceae</taxon>
        <taxon>Mycolicibacterium</taxon>
    </lineage>
</organism>
<sequence>MSGHRPGRPVRGVAASLGASALFGLIFYISGVVDAPSEVVFGWRILVTFGCYTVLLPHPAARAAFAAYWTALRSARWNLGLLLGLSLLVGLQLWLFVWGPMHGHALSISLGYLLLPLVLVLAGRFVLSAPVTRAQWVAVAIAGVAVAYKISLAPVVSWTTFAVCLGYPLYFVIRRRAGLDGSAAFGVEMAVLGPVAIVLIAMADTSGVGASGYAGVAAVAFAGAAGMAAFLAASQLLALPVFGLLGYVEPVLLVGIAVLLGERMQAPDLVVYGMLAVALTILATDGYRAARRNDATTHSRSRQAEACESTTG</sequence>
<proteinExistence type="predicted"/>
<feature type="transmembrane region" description="Helical" evidence="2">
    <location>
        <begin position="185"/>
        <end position="203"/>
    </location>
</feature>
<evidence type="ECO:0000313" key="4">
    <source>
        <dbReference type="Proteomes" id="UP000696413"/>
    </source>
</evidence>
<feature type="transmembrane region" description="Helical" evidence="2">
    <location>
        <begin position="237"/>
        <end position="258"/>
    </location>
</feature>
<feature type="transmembrane region" description="Helical" evidence="2">
    <location>
        <begin position="105"/>
        <end position="127"/>
    </location>
</feature>
<feature type="transmembrane region" description="Helical" evidence="2">
    <location>
        <begin position="270"/>
        <end position="290"/>
    </location>
</feature>
<keyword evidence="2" id="KW-1133">Transmembrane helix</keyword>